<feature type="transmembrane region" description="Helical" evidence="5">
    <location>
        <begin position="339"/>
        <end position="359"/>
    </location>
</feature>
<comment type="subcellular location">
    <subcellularLocation>
        <location evidence="1">Membrane</location>
        <topology evidence="1">Multi-pass membrane protein</topology>
    </subcellularLocation>
</comment>
<reference evidence="7" key="1">
    <citation type="submission" date="2023-03" db="EMBL/GenBank/DDBJ databases">
        <title>Chitinimonas shenzhenensis gen. nov., sp. nov., a novel member of family Burkholderiaceae isolated from activated sludge collected in Shen Zhen, China.</title>
        <authorList>
            <person name="Wang X."/>
        </authorList>
    </citation>
    <scope>NUCLEOTIDE SEQUENCE</scope>
    <source>
        <strain evidence="7">DQS-5</strain>
    </source>
</reference>
<organism evidence="7 8">
    <name type="scientific">Parachitinimonas caeni</name>
    <dbReference type="NCBI Taxonomy" id="3031301"/>
    <lineage>
        <taxon>Bacteria</taxon>
        <taxon>Pseudomonadati</taxon>
        <taxon>Pseudomonadota</taxon>
        <taxon>Betaproteobacteria</taxon>
        <taxon>Neisseriales</taxon>
        <taxon>Chitinibacteraceae</taxon>
        <taxon>Parachitinimonas</taxon>
    </lineage>
</organism>
<evidence type="ECO:0000256" key="3">
    <source>
        <dbReference type="ARBA" id="ARBA00022989"/>
    </source>
</evidence>
<feature type="transmembrane region" description="Helical" evidence="5">
    <location>
        <begin position="365"/>
        <end position="384"/>
    </location>
</feature>
<protein>
    <submittedName>
        <fullName evidence="7">O-antigen ligase family protein</fullName>
    </submittedName>
</protein>
<dbReference type="InterPro" id="IPR051533">
    <property type="entry name" value="WaaL-like"/>
</dbReference>
<dbReference type="GO" id="GO:0016874">
    <property type="term" value="F:ligase activity"/>
    <property type="evidence" value="ECO:0007669"/>
    <property type="project" value="UniProtKB-KW"/>
</dbReference>
<evidence type="ECO:0000256" key="5">
    <source>
        <dbReference type="SAM" id="Phobius"/>
    </source>
</evidence>
<feature type="transmembrane region" description="Helical" evidence="5">
    <location>
        <begin position="231"/>
        <end position="250"/>
    </location>
</feature>
<dbReference type="Proteomes" id="UP001172778">
    <property type="component" value="Unassembled WGS sequence"/>
</dbReference>
<feature type="transmembrane region" description="Helical" evidence="5">
    <location>
        <begin position="187"/>
        <end position="211"/>
    </location>
</feature>
<evidence type="ECO:0000313" key="8">
    <source>
        <dbReference type="Proteomes" id="UP001172778"/>
    </source>
</evidence>
<keyword evidence="3 5" id="KW-1133">Transmembrane helix</keyword>
<dbReference type="PANTHER" id="PTHR37422">
    <property type="entry name" value="TEICHURONIC ACID BIOSYNTHESIS PROTEIN TUAE"/>
    <property type="match status" value="1"/>
</dbReference>
<keyword evidence="8" id="KW-1185">Reference proteome</keyword>
<keyword evidence="2 5" id="KW-0812">Transmembrane</keyword>
<dbReference type="RefSeq" id="WP_284102753.1">
    <property type="nucleotide sequence ID" value="NZ_JARRAF010000038.1"/>
</dbReference>
<dbReference type="Pfam" id="PF04932">
    <property type="entry name" value="Wzy_C"/>
    <property type="match status" value="1"/>
</dbReference>
<keyword evidence="4 5" id="KW-0472">Membrane</keyword>
<accession>A0ABT7E2F9</accession>
<proteinExistence type="predicted"/>
<evidence type="ECO:0000259" key="6">
    <source>
        <dbReference type="Pfam" id="PF04932"/>
    </source>
</evidence>
<gene>
    <name evidence="7" type="ORF">PZA18_20550</name>
</gene>
<keyword evidence="7" id="KW-0436">Ligase</keyword>
<comment type="caution">
    <text evidence="7">The sequence shown here is derived from an EMBL/GenBank/DDBJ whole genome shotgun (WGS) entry which is preliminary data.</text>
</comment>
<sequence>MQTKARHLPVLALLLAITALAATPALRVLLAVGLTGHALWQARQSSWRLPSPPSLFWPWLVTLGLAFASLAWSVAPRDSLRAAGYDLLLPAALFWLGYRYGGNPQARRYLASGLLLGLLAMWLLSLGVVLTQSGVALPLPTRQAAGFVLPVPRWYGGMGEASTWLICMAPPTLLACVLAGKRFWRRVWWLALFILLLSLAASTNRLAWFALLAGGVPFLPRLAARLGWKRLLALVGLAVAVVGASLTWSLQYRAQQMQLPAVQGNLLVKLEAALARDNRPVIWTFWWQQGLQRPWLGVGYGKWLPHHAYGANASAAQRMLDPNFASHAHNALFNRWLQLGWFGALVWLWLYCALTWRLWRQSANAGPAGYAAVTGLGVVLAFMVKNLTDDFTDGGTMAAFSLVTGALLAWSEQDQWRGVSTLCKKS</sequence>
<feature type="transmembrane region" description="Helical" evidence="5">
    <location>
        <begin position="161"/>
        <end position="180"/>
    </location>
</feature>
<dbReference type="InterPro" id="IPR007016">
    <property type="entry name" value="O-antigen_ligase-rel_domated"/>
</dbReference>
<feature type="transmembrane region" description="Helical" evidence="5">
    <location>
        <begin position="109"/>
        <end position="130"/>
    </location>
</feature>
<feature type="transmembrane region" description="Helical" evidence="5">
    <location>
        <begin position="55"/>
        <end position="75"/>
    </location>
</feature>
<feature type="domain" description="O-antigen ligase-related" evidence="6">
    <location>
        <begin position="190"/>
        <end position="348"/>
    </location>
</feature>
<evidence type="ECO:0000313" key="7">
    <source>
        <dbReference type="EMBL" id="MDK2126434.1"/>
    </source>
</evidence>
<dbReference type="EMBL" id="JARRAF010000038">
    <property type="protein sequence ID" value="MDK2126434.1"/>
    <property type="molecule type" value="Genomic_DNA"/>
</dbReference>
<evidence type="ECO:0000256" key="1">
    <source>
        <dbReference type="ARBA" id="ARBA00004141"/>
    </source>
</evidence>
<name>A0ABT7E2F9_9NEIS</name>
<dbReference type="PANTHER" id="PTHR37422:SF23">
    <property type="entry name" value="TEICHURONIC ACID BIOSYNTHESIS PROTEIN TUAE"/>
    <property type="match status" value="1"/>
</dbReference>
<evidence type="ECO:0000256" key="2">
    <source>
        <dbReference type="ARBA" id="ARBA00022692"/>
    </source>
</evidence>
<evidence type="ECO:0000256" key="4">
    <source>
        <dbReference type="ARBA" id="ARBA00023136"/>
    </source>
</evidence>